<accession>A0A1I7CFG8</accession>
<organism evidence="2">
    <name type="scientific">Pseudomonas marincola</name>
    <dbReference type="NCBI Taxonomy" id="437900"/>
    <lineage>
        <taxon>Bacteria</taxon>
        <taxon>Pseudomonadati</taxon>
        <taxon>Pseudomonadota</taxon>
        <taxon>Gammaproteobacteria</taxon>
        <taxon>Pseudomonadales</taxon>
        <taxon>Pseudomonadaceae</taxon>
        <taxon>Pseudomonas</taxon>
    </lineage>
</organism>
<feature type="signal peptide" evidence="1">
    <location>
        <begin position="1"/>
        <end position="22"/>
    </location>
</feature>
<evidence type="ECO:0000313" key="2">
    <source>
        <dbReference type="EMBL" id="VEV96707.1"/>
    </source>
</evidence>
<feature type="chain" id="PRO_5041161057" evidence="1">
    <location>
        <begin position="23"/>
        <end position="95"/>
    </location>
</feature>
<dbReference type="EMBL" id="LR215729">
    <property type="protein sequence ID" value="VEV96707.1"/>
    <property type="molecule type" value="Genomic_DNA"/>
</dbReference>
<evidence type="ECO:0000256" key="1">
    <source>
        <dbReference type="SAM" id="SignalP"/>
    </source>
</evidence>
<proteinExistence type="predicted"/>
<name>A0A1I7CFG8_9PSED</name>
<sequence>MNTVLNLLSAAAVVVTGTVASTAPTIESTAPQSAQVIIHTQPTLPTQLPANSAARTASFIPSVSDSSANSSADSLVDSQPLQFELDREANQRWVF</sequence>
<keyword evidence="1" id="KW-0732">Signal</keyword>
<gene>
    <name evidence="2" type="ORF">PMYSY11_1660</name>
</gene>
<reference evidence="2" key="1">
    <citation type="submission" date="2019-02" db="EMBL/GenBank/DDBJ databases">
        <authorList>
            <consortium name="Genoscope - CEA"/>
            <person name="William W."/>
        </authorList>
    </citation>
    <scope>NUCLEOTIDE SEQUENCE [LARGE SCALE GENOMIC DNA]</scope>
    <source>
        <strain evidence="2">YSy11</strain>
    </source>
</reference>
<protein>
    <submittedName>
        <fullName evidence="2">Uncharacterized protein</fullName>
    </submittedName>
</protein>
<dbReference type="RefSeq" id="WP_069900879.1">
    <property type="nucleotide sequence ID" value="NZ_FPBC01000007.1"/>
</dbReference>
<dbReference type="STRING" id="437900.GCA_001940335_00557"/>
<dbReference type="AlphaFoldDB" id="A0A1I7CFG8"/>